<dbReference type="Proteomes" id="UP000242381">
    <property type="component" value="Unassembled WGS sequence"/>
</dbReference>
<dbReference type="AlphaFoldDB" id="A0A1X0RQD5"/>
<protein>
    <submittedName>
        <fullName evidence="2">Uncharacterized protein</fullName>
    </submittedName>
</protein>
<keyword evidence="1" id="KW-0812">Transmembrane</keyword>
<reference evidence="2 3" key="1">
    <citation type="journal article" date="2016" name="Proc. Natl. Acad. Sci. U.S.A.">
        <title>Lipid metabolic changes in an early divergent fungus govern the establishment of a mutualistic symbiosis with endobacteria.</title>
        <authorList>
            <person name="Lastovetsky O.A."/>
            <person name="Gaspar M.L."/>
            <person name="Mondo S.J."/>
            <person name="LaButti K.M."/>
            <person name="Sandor L."/>
            <person name="Grigoriev I.V."/>
            <person name="Henry S.A."/>
            <person name="Pawlowska T.E."/>
        </authorList>
    </citation>
    <scope>NUCLEOTIDE SEQUENCE [LARGE SCALE GENOMIC DNA]</scope>
    <source>
        <strain evidence="2 3">ATCC 11559</strain>
    </source>
</reference>
<feature type="transmembrane region" description="Helical" evidence="1">
    <location>
        <begin position="123"/>
        <end position="148"/>
    </location>
</feature>
<gene>
    <name evidence="2" type="ORF">BCV71DRAFT_238595</name>
</gene>
<dbReference type="EMBL" id="KV921482">
    <property type="protein sequence ID" value="ORE14235.1"/>
    <property type="molecule type" value="Genomic_DNA"/>
</dbReference>
<accession>A0A1X0RQD5</accession>
<evidence type="ECO:0000313" key="3">
    <source>
        <dbReference type="Proteomes" id="UP000242381"/>
    </source>
</evidence>
<evidence type="ECO:0000256" key="1">
    <source>
        <dbReference type="SAM" id="Phobius"/>
    </source>
</evidence>
<proteinExistence type="predicted"/>
<evidence type="ECO:0000313" key="2">
    <source>
        <dbReference type="EMBL" id="ORE14235.1"/>
    </source>
</evidence>
<feature type="transmembrane region" description="Helical" evidence="1">
    <location>
        <begin position="98"/>
        <end position="117"/>
    </location>
</feature>
<organism evidence="2 3">
    <name type="scientific">Rhizopus microsporus</name>
    <dbReference type="NCBI Taxonomy" id="58291"/>
    <lineage>
        <taxon>Eukaryota</taxon>
        <taxon>Fungi</taxon>
        <taxon>Fungi incertae sedis</taxon>
        <taxon>Mucoromycota</taxon>
        <taxon>Mucoromycotina</taxon>
        <taxon>Mucoromycetes</taxon>
        <taxon>Mucorales</taxon>
        <taxon>Mucorineae</taxon>
        <taxon>Rhizopodaceae</taxon>
        <taxon>Rhizopus</taxon>
    </lineage>
</organism>
<keyword evidence="1" id="KW-1133">Transmembrane helix</keyword>
<keyword evidence="1" id="KW-0472">Membrane</keyword>
<name>A0A1X0RQD5_RHIZD</name>
<sequence>MYTFSKDGYLTGPIRNLCGKFLCSSQVYCCTRLCNDRRSVRFIGLQVAEESVSGIIKRNTDVCLITVLWTEREGHYNTGSTFYIQTVLLCALTILNKGLIMIMACFVINFFAFVAFLEHKVTLKVFIGSTSLQLFLTTSISSLLNAFLNNLSYKNS</sequence>